<keyword evidence="5" id="KW-1185">Reference proteome</keyword>
<reference evidence="4 5" key="1">
    <citation type="submission" date="2018-10" db="EMBL/GenBank/DDBJ databases">
        <title>Draft genome sequence of the microsporidian Tubulinosema ratisbonensis.</title>
        <authorList>
            <person name="Polonais V."/>
            <person name="Peyretaillade E."/>
            <person name="Niehus S."/>
            <person name="Wawrzyniak I."/>
            <person name="Franchet A."/>
            <person name="Gaspin C."/>
            <person name="Reichstadt M."/>
            <person name="Belser C."/>
            <person name="Labadie K."/>
            <person name="Delbac F."/>
            <person name="Ferrandon D."/>
        </authorList>
    </citation>
    <scope>NUCLEOTIDE SEQUENCE [LARGE SCALE GENOMIC DNA]</scope>
    <source>
        <strain evidence="4 5">Franzen</strain>
    </source>
</reference>
<dbReference type="GO" id="GO:0005840">
    <property type="term" value="C:ribosome"/>
    <property type="evidence" value="ECO:0007669"/>
    <property type="project" value="UniProtKB-KW"/>
</dbReference>
<name>A0A437AJ77_9MICR</name>
<dbReference type="GO" id="GO:1990904">
    <property type="term" value="C:ribonucleoprotein complex"/>
    <property type="evidence" value="ECO:0007669"/>
    <property type="project" value="UniProtKB-KW"/>
</dbReference>
<protein>
    <submittedName>
        <fullName evidence="4">HS6-type ribosomal protein</fullName>
    </submittedName>
</protein>
<dbReference type="EMBL" id="RCSS01000609">
    <property type="protein sequence ID" value="RVD91204.1"/>
    <property type="molecule type" value="Genomic_DNA"/>
</dbReference>
<evidence type="ECO:0000313" key="4">
    <source>
        <dbReference type="EMBL" id="RVD91204.1"/>
    </source>
</evidence>
<dbReference type="SUPFAM" id="SSF55315">
    <property type="entry name" value="L30e-like"/>
    <property type="match status" value="1"/>
</dbReference>
<dbReference type="STRING" id="291195.A0A437AJ77"/>
<dbReference type="InterPro" id="IPR029064">
    <property type="entry name" value="Ribosomal_eL30-like_sf"/>
</dbReference>
<evidence type="ECO:0000313" key="5">
    <source>
        <dbReference type="Proteomes" id="UP000282876"/>
    </source>
</evidence>
<dbReference type="InterPro" id="IPR018492">
    <property type="entry name" value="Ribosomal_eL8/Nhp2"/>
</dbReference>
<keyword evidence="2" id="KW-0687">Ribonucleoprotein</keyword>
<dbReference type="PRINTS" id="PR00881">
    <property type="entry name" value="L7ARS6FAMILY"/>
</dbReference>
<dbReference type="OrthoDB" id="5364946at2759"/>
<gene>
    <name evidence="4" type="ORF">TUBRATIS_23500</name>
</gene>
<comment type="similarity">
    <text evidence="1">Belongs to the eukaryotic ribosomal protein eL8 family.</text>
</comment>
<evidence type="ECO:0000259" key="3">
    <source>
        <dbReference type="Pfam" id="PF01248"/>
    </source>
</evidence>
<evidence type="ECO:0000256" key="2">
    <source>
        <dbReference type="ARBA" id="ARBA00023274"/>
    </source>
</evidence>
<accession>A0A437AJ77</accession>
<comment type="caution">
    <text evidence="4">The sequence shown here is derived from an EMBL/GenBank/DDBJ whole genome shotgun (WGS) entry which is preliminary data.</text>
</comment>
<feature type="domain" description="Ribosomal protein eL8/eL30/eS12/Gadd45" evidence="3">
    <location>
        <begin position="25"/>
        <end position="103"/>
    </location>
</feature>
<dbReference type="Proteomes" id="UP000282876">
    <property type="component" value="Unassembled WGS sequence"/>
</dbReference>
<evidence type="ECO:0000256" key="1">
    <source>
        <dbReference type="ARBA" id="ARBA00007337"/>
    </source>
</evidence>
<dbReference type="InterPro" id="IPR004038">
    <property type="entry name" value="Ribosomal_eL8/eL30/eS12/Gad45"/>
</dbReference>
<dbReference type="VEuPathDB" id="MicrosporidiaDB:TUBRATIS_23500"/>
<dbReference type="Pfam" id="PF01248">
    <property type="entry name" value="Ribosomal_L7Ae"/>
    <property type="match status" value="1"/>
</dbReference>
<organism evidence="4 5">
    <name type="scientific">Tubulinosema ratisbonensis</name>
    <dbReference type="NCBI Taxonomy" id="291195"/>
    <lineage>
        <taxon>Eukaryota</taxon>
        <taxon>Fungi</taxon>
        <taxon>Fungi incertae sedis</taxon>
        <taxon>Microsporidia</taxon>
        <taxon>Tubulinosematoidea</taxon>
        <taxon>Tubulinosematidae</taxon>
        <taxon>Tubulinosema</taxon>
    </lineage>
</organism>
<proteinExistence type="inferred from homology"/>
<keyword evidence="4" id="KW-0689">Ribosomal protein</keyword>
<dbReference type="AlphaFoldDB" id="A0A437AJ77"/>
<dbReference type="Gene3D" id="3.30.1330.30">
    <property type="match status" value="1"/>
</dbReference>
<sequence>MIPIAHPLINDQSLKLIQKYIESNIDNIKRGIKHCTKKVNSSDKGLLVLSADTTPMDLITHLPILCEKRGLEYCFVKNMSDLKSAAPESEYVSCVFIEEENVKELFKLN</sequence>